<protein>
    <recommendedName>
        <fullName evidence="1">Sporulation initiation factor Spo0A C-terminal domain-containing protein</fullName>
    </recommendedName>
</protein>
<evidence type="ECO:0000259" key="1">
    <source>
        <dbReference type="Pfam" id="PF08769"/>
    </source>
</evidence>
<dbReference type="SUPFAM" id="SSF46894">
    <property type="entry name" value="C-terminal effector domain of the bipartite response regulators"/>
    <property type="match status" value="1"/>
</dbReference>
<evidence type="ECO:0000313" key="2">
    <source>
        <dbReference type="EMBL" id="MXQ73946.1"/>
    </source>
</evidence>
<reference evidence="2 3" key="1">
    <citation type="submission" date="2019-12" db="EMBL/GenBank/DDBJ databases">
        <authorList>
            <person name="Yang R."/>
        </authorList>
    </citation>
    <scope>NUCLEOTIDE SEQUENCE [LARGE SCALE GENOMIC DNA]</scope>
    <source>
        <strain evidence="2 3">DONG20-135</strain>
    </source>
</reference>
<comment type="caution">
    <text evidence="2">The sequence shown here is derived from an EMBL/GenBank/DDBJ whole genome shotgun (WGS) entry which is preliminary data.</text>
</comment>
<evidence type="ECO:0000313" key="3">
    <source>
        <dbReference type="Proteomes" id="UP000434036"/>
    </source>
</evidence>
<dbReference type="Gene3D" id="1.10.10.10">
    <property type="entry name" value="Winged helix-like DNA-binding domain superfamily/Winged helix DNA-binding domain"/>
    <property type="match status" value="1"/>
</dbReference>
<dbReference type="InterPro" id="IPR011006">
    <property type="entry name" value="CheY-like_superfamily"/>
</dbReference>
<feature type="domain" description="Sporulation initiation factor Spo0A C-terminal" evidence="1">
    <location>
        <begin position="141"/>
        <end position="207"/>
    </location>
</feature>
<keyword evidence="3" id="KW-1185">Reference proteome</keyword>
<dbReference type="GO" id="GO:0042173">
    <property type="term" value="P:regulation of sporulation resulting in formation of a cellular spore"/>
    <property type="evidence" value="ECO:0007669"/>
    <property type="project" value="InterPro"/>
</dbReference>
<organism evidence="2 3">
    <name type="scientific">Copranaerobaculum intestinale</name>
    <dbReference type="NCBI Taxonomy" id="2692629"/>
    <lineage>
        <taxon>Bacteria</taxon>
        <taxon>Bacillati</taxon>
        <taxon>Bacillota</taxon>
        <taxon>Erysipelotrichia</taxon>
        <taxon>Erysipelotrichales</taxon>
        <taxon>Erysipelotrichaceae</taxon>
        <taxon>Copranaerobaculum</taxon>
    </lineage>
</organism>
<dbReference type="InterPro" id="IPR036388">
    <property type="entry name" value="WH-like_DNA-bd_sf"/>
</dbReference>
<dbReference type="GO" id="GO:0003677">
    <property type="term" value="F:DNA binding"/>
    <property type="evidence" value="ECO:0007669"/>
    <property type="project" value="InterPro"/>
</dbReference>
<dbReference type="GO" id="GO:0005737">
    <property type="term" value="C:cytoplasm"/>
    <property type="evidence" value="ECO:0007669"/>
    <property type="project" value="InterPro"/>
</dbReference>
<dbReference type="InterPro" id="IPR016032">
    <property type="entry name" value="Sig_transdc_resp-reg_C-effctor"/>
</dbReference>
<reference evidence="2 3" key="2">
    <citation type="submission" date="2020-01" db="EMBL/GenBank/DDBJ databases">
        <title>Clostridiaceae sp. nov. isolated from the gut of human by culturomics.</title>
        <authorList>
            <person name="Chang Y."/>
        </authorList>
    </citation>
    <scope>NUCLEOTIDE SEQUENCE [LARGE SCALE GENOMIC DNA]</scope>
    <source>
        <strain evidence="2 3">DONG20-135</strain>
    </source>
</reference>
<dbReference type="AlphaFoldDB" id="A0A6N8U6Z0"/>
<sequence length="248" mass="28449">MLNNIFLCVDDLDLIKEFLININKTQNGNLVGTSTTIVEDVNQLLALHLDILIINPEINLEKAEILMEELCNHDQLKDLHIIALYSELDGKTVHFSIKHKIDNFLIKPYTCKDIFNVVSLESDTQQYEESIKDNIKTFVGRLLEQKGIPIHLNGHKYLTTAIYLKSEPVFCSLTMKEILVETAKEHGTTYTRVEKSIRTAITRAYKEQPALISLHTGVLEKPTCKALVYFIHNRMRLKEKEKDDIGNL</sequence>
<dbReference type="InterPro" id="IPR014879">
    <property type="entry name" value="Spo0A_C"/>
</dbReference>
<accession>A0A6N8U6Z0</accession>
<dbReference type="SUPFAM" id="SSF52172">
    <property type="entry name" value="CheY-like"/>
    <property type="match status" value="1"/>
</dbReference>
<dbReference type="Pfam" id="PF08769">
    <property type="entry name" value="Spo0A_C"/>
    <property type="match status" value="1"/>
</dbReference>
<dbReference type="GO" id="GO:0003700">
    <property type="term" value="F:DNA-binding transcription factor activity"/>
    <property type="evidence" value="ECO:0007669"/>
    <property type="project" value="InterPro"/>
</dbReference>
<gene>
    <name evidence="2" type="ORF">GSF08_08330</name>
</gene>
<dbReference type="EMBL" id="WUUQ01000002">
    <property type="protein sequence ID" value="MXQ73946.1"/>
    <property type="molecule type" value="Genomic_DNA"/>
</dbReference>
<dbReference type="GO" id="GO:0005509">
    <property type="term" value="F:calcium ion binding"/>
    <property type="evidence" value="ECO:0007669"/>
    <property type="project" value="InterPro"/>
</dbReference>
<dbReference type="RefSeq" id="WP_160625344.1">
    <property type="nucleotide sequence ID" value="NZ_WUUQ01000002.1"/>
</dbReference>
<proteinExistence type="predicted"/>
<name>A0A6N8U6Z0_9FIRM</name>
<dbReference type="Proteomes" id="UP000434036">
    <property type="component" value="Unassembled WGS sequence"/>
</dbReference>